<accession>W6RSG7</accession>
<evidence type="ECO:0000313" key="1">
    <source>
        <dbReference type="EMBL" id="CDM61753.1"/>
    </source>
</evidence>
<dbReference type="KEGG" id="rhl:LPU83_pLPU83d_0382"/>
<dbReference type="HOGENOM" id="CLU_3366919_0_0_5"/>
<name>W6RSG7_9HYPH</name>
<geneLocation type="plasmid" evidence="1 2">
    <name>pLPU83d</name>
</geneLocation>
<sequence length="35" mass="4003">MRSVPIQSPIQIYLIIKPRNIIMHLNIKLKTVSSG</sequence>
<evidence type="ECO:0000313" key="2">
    <source>
        <dbReference type="Proteomes" id="UP000019443"/>
    </source>
</evidence>
<gene>
    <name evidence="1" type="ORF">LPU83_pLPU83d_0382</name>
</gene>
<keyword evidence="1" id="KW-0614">Plasmid</keyword>
<protein>
    <submittedName>
        <fullName evidence="1">Uncharacterized protein</fullName>
    </submittedName>
</protein>
<keyword evidence="2" id="KW-1185">Reference proteome</keyword>
<proteinExistence type="predicted"/>
<organism evidence="1 2">
    <name type="scientific">Rhizobium favelukesii</name>
    <dbReference type="NCBI Taxonomy" id="348824"/>
    <lineage>
        <taxon>Bacteria</taxon>
        <taxon>Pseudomonadati</taxon>
        <taxon>Pseudomonadota</taxon>
        <taxon>Alphaproteobacteria</taxon>
        <taxon>Hyphomicrobiales</taxon>
        <taxon>Rhizobiaceae</taxon>
        <taxon>Rhizobium/Agrobacterium group</taxon>
        <taxon>Rhizobium</taxon>
    </lineage>
</organism>
<reference evidence="1" key="1">
    <citation type="submission" date="2013-11" db="EMBL/GenBank/DDBJ databases">
        <title>Draft genome sequence of the broad-host-range Rhizobium sp. LPU83 strain, a member of the low-genetic diversity Oregon-like Rhizobium sp. group.</title>
        <authorList>
            <person name="Wibberg D."/>
            <person name="Puehler A."/>
            <person name="Schlueter A."/>
        </authorList>
    </citation>
    <scope>NUCLEOTIDE SEQUENCE [LARGE SCALE GENOMIC DNA]</scope>
    <source>
        <strain evidence="1">LPU83</strain>
        <plasmid evidence="1">pLPU83d</plasmid>
    </source>
</reference>
<dbReference type="AlphaFoldDB" id="W6RSG7"/>
<dbReference type="Proteomes" id="UP000019443">
    <property type="component" value="Plasmid pLPU83d"/>
</dbReference>
<dbReference type="EMBL" id="HG916855">
    <property type="protein sequence ID" value="CDM61753.1"/>
    <property type="molecule type" value="Genomic_DNA"/>
</dbReference>